<evidence type="ECO:0000313" key="2">
    <source>
        <dbReference type="Proteomes" id="UP000762676"/>
    </source>
</evidence>
<dbReference type="EMBL" id="BMAT01006686">
    <property type="protein sequence ID" value="GFS17929.1"/>
    <property type="molecule type" value="Genomic_DNA"/>
</dbReference>
<dbReference type="Proteomes" id="UP000762676">
    <property type="component" value="Unassembled WGS sequence"/>
</dbReference>
<reference evidence="1 2" key="1">
    <citation type="journal article" date="2021" name="Elife">
        <title>Chloroplast acquisition without the gene transfer in kleptoplastic sea slugs, Plakobranchus ocellatus.</title>
        <authorList>
            <person name="Maeda T."/>
            <person name="Takahashi S."/>
            <person name="Yoshida T."/>
            <person name="Shimamura S."/>
            <person name="Takaki Y."/>
            <person name="Nagai Y."/>
            <person name="Toyoda A."/>
            <person name="Suzuki Y."/>
            <person name="Arimoto A."/>
            <person name="Ishii H."/>
            <person name="Satoh N."/>
            <person name="Nishiyama T."/>
            <person name="Hasebe M."/>
            <person name="Maruyama T."/>
            <person name="Minagawa J."/>
            <person name="Obokata J."/>
            <person name="Shigenobu S."/>
        </authorList>
    </citation>
    <scope>NUCLEOTIDE SEQUENCE [LARGE SCALE GENOMIC DNA]</scope>
</reference>
<evidence type="ECO:0000313" key="1">
    <source>
        <dbReference type="EMBL" id="GFS17929.1"/>
    </source>
</evidence>
<organism evidence="1 2">
    <name type="scientific">Elysia marginata</name>
    <dbReference type="NCBI Taxonomy" id="1093978"/>
    <lineage>
        <taxon>Eukaryota</taxon>
        <taxon>Metazoa</taxon>
        <taxon>Spiralia</taxon>
        <taxon>Lophotrochozoa</taxon>
        <taxon>Mollusca</taxon>
        <taxon>Gastropoda</taxon>
        <taxon>Heterobranchia</taxon>
        <taxon>Euthyneura</taxon>
        <taxon>Panpulmonata</taxon>
        <taxon>Sacoglossa</taxon>
        <taxon>Placobranchoidea</taxon>
        <taxon>Plakobranchidae</taxon>
        <taxon>Elysia</taxon>
    </lineage>
</organism>
<comment type="caution">
    <text evidence="1">The sequence shown here is derived from an EMBL/GenBank/DDBJ whole genome shotgun (WGS) entry which is preliminary data.</text>
</comment>
<dbReference type="AlphaFoldDB" id="A0AAV4J5F3"/>
<accession>A0AAV4J5F3</accession>
<proteinExistence type="predicted"/>
<keyword evidence="2" id="KW-1185">Reference proteome</keyword>
<name>A0AAV4J5F3_9GAST</name>
<gene>
    <name evidence="1" type="ORF">ElyMa_003251000</name>
</gene>
<protein>
    <submittedName>
        <fullName evidence="1">Uncharacterized protein</fullName>
    </submittedName>
</protein>
<sequence length="101" mass="11518">MGNLHEKRSFLHPGRQPDRFCGLAVRHLLSDQEVRGSFPGRVKPRTLKLALAFDQPGDWHYGFSAKSGRLCVSIMRLSVVYAGAPYIIVWQHAFNCPKRRL</sequence>